<name>A0A8T1NW41_CARIL</name>
<evidence type="ECO:0000313" key="2">
    <source>
        <dbReference type="EMBL" id="KAG6633037.1"/>
    </source>
</evidence>
<dbReference type="AlphaFoldDB" id="A0A8T1NW41"/>
<comment type="caution">
    <text evidence="2">The sequence shown here is derived from an EMBL/GenBank/DDBJ whole genome shotgun (WGS) entry which is preliminary data.</text>
</comment>
<keyword evidence="3" id="KW-1185">Reference proteome</keyword>
<dbReference type="EMBL" id="CM031820">
    <property type="protein sequence ID" value="KAG6633037.1"/>
    <property type="molecule type" value="Genomic_DNA"/>
</dbReference>
<organism evidence="2 3">
    <name type="scientific">Carya illinoinensis</name>
    <name type="common">Pecan</name>
    <dbReference type="NCBI Taxonomy" id="32201"/>
    <lineage>
        <taxon>Eukaryota</taxon>
        <taxon>Viridiplantae</taxon>
        <taxon>Streptophyta</taxon>
        <taxon>Embryophyta</taxon>
        <taxon>Tracheophyta</taxon>
        <taxon>Spermatophyta</taxon>
        <taxon>Magnoliopsida</taxon>
        <taxon>eudicotyledons</taxon>
        <taxon>Gunneridae</taxon>
        <taxon>Pentapetalae</taxon>
        <taxon>rosids</taxon>
        <taxon>fabids</taxon>
        <taxon>Fagales</taxon>
        <taxon>Juglandaceae</taxon>
        <taxon>Carya</taxon>
    </lineage>
</organism>
<dbReference type="Proteomes" id="UP000811609">
    <property type="component" value="Chromosome 12"/>
</dbReference>
<keyword evidence="1" id="KW-1133">Transmembrane helix</keyword>
<evidence type="ECO:0000313" key="3">
    <source>
        <dbReference type="Proteomes" id="UP000811609"/>
    </source>
</evidence>
<gene>
    <name evidence="2" type="ORF">CIPAW_12G020400</name>
</gene>
<feature type="transmembrane region" description="Helical" evidence="1">
    <location>
        <begin position="54"/>
        <end position="77"/>
    </location>
</feature>
<reference evidence="2" key="1">
    <citation type="submission" date="2020-12" db="EMBL/GenBank/DDBJ databases">
        <title>WGS assembly of Carya illinoinensis cv. Pawnee.</title>
        <authorList>
            <person name="Platts A."/>
            <person name="Shu S."/>
            <person name="Wright S."/>
            <person name="Barry K."/>
            <person name="Edger P."/>
            <person name="Pires J.C."/>
            <person name="Schmutz J."/>
        </authorList>
    </citation>
    <scope>NUCLEOTIDE SEQUENCE</scope>
    <source>
        <tissue evidence="2">Leaf</tissue>
    </source>
</reference>
<feature type="transmembrane region" description="Helical" evidence="1">
    <location>
        <begin position="12"/>
        <end position="34"/>
    </location>
</feature>
<proteinExistence type="predicted"/>
<keyword evidence="1" id="KW-0812">Transmembrane</keyword>
<keyword evidence="1" id="KW-0472">Membrane</keyword>
<sequence>MFCSYEAQSCVLRCVALVFLPNCFVSLNCFKVMFRANLSVLFARLSVGGLEDCLYVLFLIGPVLRFLPNSFGFFNLFRGREQRKFECSFTLSIRLWVEIISVFFSSNSFRVYDFVSSVFGLILCCH</sequence>
<evidence type="ECO:0000256" key="1">
    <source>
        <dbReference type="SAM" id="Phobius"/>
    </source>
</evidence>
<protein>
    <submittedName>
        <fullName evidence="2">Uncharacterized protein</fullName>
    </submittedName>
</protein>
<accession>A0A8T1NW41</accession>